<dbReference type="InterPro" id="IPR000189">
    <property type="entry name" value="Transglyc_AS"/>
</dbReference>
<sequence>MVSCIFVIRDKRLWLTKIMYNAISMKPIKIHPCERITHCPELVAGTGIFSMKLFISWLLRMYHLIQTNINSPQQIWARIRIDMGCRSHLSFFSMLFLYIFAYIGSISIIQKSFAGESTNSEIMGKKYITFYQDFLKQKNQQELKSLEEIKKQAMKEKTVEDQIYSYLGLLNVAVDADEKSYIDIAIKYLKPKKAKMNEMQSNLFRIYYGEYLYKLKDYSGTILLLKSLSSKKNTITFPLIAPLYLDALLDSGLKAEAIEYYRVHSSIIDQNTNWEKLNDVLVKLAQAAMFFNQPNLTLSFLKKPLLFYPLEKSGREAMNILSKIECSGGSLGSLYFREENLQYLSREVYKRIGKQADSRNYILALVGINPFNPIPNKSSDTLNQQEKEKILGIIDLLMSAREYDIAELLLNYLSDSKAYNDLTIKDKILDMQGRVYNALNQPNNAAQSYYKLFTEMPNSKLADTARTKYAMSLHYAGKHSDSANFTNQMTLFNAKEDQDWFLFWQYYLSNQLNEAEKVGKNFLTQNKKESTNTKFQYWLALIDKKNGDKEKYSKKLTEISQKNSDYPYPIFSRWKLKSSNQKNLMNEGLKFKDFYTSKNNPFIKRKLKDKNLEYIRKLVSYNLNDVAMIHIKKINLKKLKKNQIIMLANLSYMATDYKMASDLARNNFPNTLDEYGADEIWTEKTNYWKLNFPLAYWNDVQNASKLADIDPFWLLSIMRAESLYYPLAESSVGAIGLMQIMPYTGINISKHIGKENFNISLLKEPSQSIAYAAWYLRMLLKIYKGNYLLATAAYNSGPEAVNRWIGQNNSLSIDEFYENIPFQETKKYVSKVIGYLDIYYRVQLGNSEGYNLDFGESLPDPFTKLNIF</sequence>
<dbReference type="PANTHER" id="PTHR37423">
    <property type="entry name" value="SOLUBLE LYTIC MUREIN TRANSGLYCOSYLASE-RELATED"/>
    <property type="match status" value="1"/>
</dbReference>
<feature type="transmembrane region" description="Helical" evidence="2">
    <location>
        <begin position="89"/>
        <end position="109"/>
    </location>
</feature>
<dbReference type="InterPro" id="IPR023346">
    <property type="entry name" value="Lysozyme-like_dom_sf"/>
</dbReference>
<dbReference type="Gene3D" id="1.10.530.10">
    <property type="match status" value="1"/>
</dbReference>
<evidence type="ECO:0000256" key="1">
    <source>
        <dbReference type="ARBA" id="ARBA00007734"/>
    </source>
</evidence>
<dbReference type="AlphaFoldDB" id="A0A6N6VTF0"/>
<reference evidence="4 5" key="1">
    <citation type="submission" date="2019-10" db="EMBL/GenBank/DDBJ databases">
        <title>New species of Slilvanegrellaceae.</title>
        <authorList>
            <person name="Pitt A."/>
            <person name="Hahn M.W."/>
        </authorList>
    </citation>
    <scope>NUCLEOTIDE SEQUENCE [LARGE SCALE GENOMIC DNA]</scope>
    <source>
        <strain evidence="4 5">SP-Ram-0.45-NSY-1</strain>
    </source>
</reference>
<keyword evidence="2" id="KW-0812">Transmembrane</keyword>
<keyword evidence="2" id="KW-1133">Transmembrane helix</keyword>
<evidence type="ECO:0000313" key="5">
    <source>
        <dbReference type="Proteomes" id="UP000437748"/>
    </source>
</evidence>
<dbReference type="GO" id="GO:0016020">
    <property type="term" value="C:membrane"/>
    <property type="evidence" value="ECO:0007669"/>
    <property type="project" value="InterPro"/>
</dbReference>
<dbReference type="Pfam" id="PF01464">
    <property type="entry name" value="SLT"/>
    <property type="match status" value="1"/>
</dbReference>
<dbReference type="EMBL" id="WFLM01000006">
    <property type="protein sequence ID" value="KAB8036510.1"/>
    <property type="molecule type" value="Genomic_DNA"/>
</dbReference>
<dbReference type="PROSITE" id="PS00922">
    <property type="entry name" value="TRANSGLYCOSYLASE"/>
    <property type="match status" value="1"/>
</dbReference>
<dbReference type="PANTHER" id="PTHR37423:SF2">
    <property type="entry name" value="MEMBRANE-BOUND LYTIC MUREIN TRANSGLYCOSYLASE C"/>
    <property type="match status" value="1"/>
</dbReference>
<proteinExistence type="inferred from homology"/>
<dbReference type="CDD" id="cd13401">
    <property type="entry name" value="Slt70-like"/>
    <property type="match status" value="1"/>
</dbReference>
<organism evidence="4 5">
    <name type="scientific">Silvanigrella paludirubra</name>
    <dbReference type="NCBI Taxonomy" id="2499159"/>
    <lineage>
        <taxon>Bacteria</taxon>
        <taxon>Pseudomonadati</taxon>
        <taxon>Bdellovibrionota</taxon>
        <taxon>Oligoflexia</taxon>
        <taxon>Silvanigrellales</taxon>
        <taxon>Silvanigrellaceae</taxon>
        <taxon>Silvanigrella</taxon>
    </lineage>
</organism>
<keyword evidence="5" id="KW-1185">Reference proteome</keyword>
<comment type="caution">
    <text evidence="4">The sequence shown here is derived from an EMBL/GenBank/DDBJ whole genome shotgun (WGS) entry which is preliminary data.</text>
</comment>
<dbReference type="InterPro" id="IPR008258">
    <property type="entry name" value="Transglycosylase_SLT_dom_1"/>
</dbReference>
<comment type="similarity">
    <text evidence="1">Belongs to the transglycosylase Slt family.</text>
</comment>
<dbReference type="Proteomes" id="UP000437748">
    <property type="component" value="Unassembled WGS sequence"/>
</dbReference>
<dbReference type="GO" id="GO:0000270">
    <property type="term" value="P:peptidoglycan metabolic process"/>
    <property type="evidence" value="ECO:0007669"/>
    <property type="project" value="InterPro"/>
</dbReference>
<dbReference type="InterPro" id="IPR011990">
    <property type="entry name" value="TPR-like_helical_dom_sf"/>
</dbReference>
<evidence type="ECO:0000313" key="4">
    <source>
        <dbReference type="EMBL" id="KAB8036510.1"/>
    </source>
</evidence>
<accession>A0A6N6VTF0</accession>
<dbReference type="GO" id="GO:0008933">
    <property type="term" value="F:peptidoglycan lytic transglycosylase activity"/>
    <property type="evidence" value="ECO:0007669"/>
    <property type="project" value="InterPro"/>
</dbReference>
<keyword evidence="2" id="KW-0472">Membrane</keyword>
<gene>
    <name evidence="4" type="ORF">GCL60_15405</name>
</gene>
<protein>
    <submittedName>
        <fullName evidence="4">Transglycosylase SLT domain-containing protein</fullName>
    </submittedName>
</protein>
<evidence type="ECO:0000256" key="2">
    <source>
        <dbReference type="SAM" id="Phobius"/>
    </source>
</evidence>
<evidence type="ECO:0000259" key="3">
    <source>
        <dbReference type="Pfam" id="PF01464"/>
    </source>
</evidence>
<dbReference type="SUPFAM" id="SSF53955">
    <property type="entry name" value="Lysozyme-like"/>
    <property type="match status" value="1"/>
</dbReference>
<name>A0A6N6VTF0_9BACT</name>
<feature type="domain" description="Transglycosylase SLT" evidence="3">
    <location>
        <begin position="702"/>
        <end position="815"/>
    </location>
</feature>
<dbReference type="Gene3D" id="1.25.40.10">
    <property type="entry name" value="Tetratricopeptide repeat domain"/>
    <property type="match status" value="1"/>
</dbReference>